<gene>
    <name evidence="3" type="ORF">TSOC_006053</name>
</gene>
<dbReference type="FunFam" id="2.30.30.100:FF:000058">
    <property type="entry name" value="Small nuclear ribonucleoprotein Sm D3"/>
    <property type="match status" value="1"/>
</dbReference>
<feature type="domain" description="Sm" evidence="2">
    <location>
        <begin position="24"/>
        <end position="96"/>
    </location>
</feature>
<dbReference type="AlphaFoldDB" id="A0A2J8A4P6"/>
<name>A0A2J8A4P6_9CHLO</name>
<dbReference type="Gene3D" id="2.30.30.100">
    <property type="match status" value="1"/>
</dbReference>
<dbReference type="PROSITE" id="PS52002">
    <property type="entry name" value="SM"/>
    <property type="match status" value="1"/>
</dbReference>
<dbReference type="GO" id="GO:0071254">
    <property type="term" value="C:cytoplasmic U snRNP body"/>
    <property type="evidence" value="ECO:0007669"/>
    <property type="project" value="TreeGrafter"/>
</dbReference>
<evidence type="ECO:0000313" key="3">
    <source>
        <dbReference type="EMBL" id="PNH07487.1"/>
    </source>
</evidence>
<keyword evidence="4" id="KW-1185">Reference proteome</keyword>
<dbReference type="GO" id="GO:0006398">
    <property type="term" value="P:mRNA 3'-end processing by stem-loop binding and cleavage"/>
    <property type="evidence" value="ECO:0007669"/>
    <property type="project" value="TreeGrafter"/>
</dbReference>
<feature type="region of interest" description="Disordered" evidence="1">
    <location>
        <begin position="1"/>
        <end position="20"/>
    </location>
</feature>
<organism evidence="3 4">
    <name type="scientific">Tetrabaena socialis</name>
    <dbReference type="NCBI Taxonomy" id="47790"/>
    <lineage>
        <taxon>Eukaryota</taxon>
        <taxon>Viridiplantae</taxon>
        <taxon>Chlorophyta</taxon>
        <taxon>core chlorophytes</taxon>
        <taxon>Chlorophyceae</taxon>
        <taxon>CS clade</taxon>
        <taxon>Chlamydomonadales</taxon>
        <taxon>Tetrabaenaceae</taxon>
        <taxon>Tetrabaena</taxon>
    </lineage>
</organism>
<dbReference type="PANTHER" id="PTHR21196">
    <property type="entry name" value="U7 SNRNA-ASSOCIATED SM-LIKE PROTEIN LSM10"/>
    <property type="match status" value="1"/>
</dbReference>
<dbReference type="Proteomes" id="UP000236333">
    <property type="component" value="Unassembled WGS sequence"/>
</dbReference>
<dbReference type="SUPFAM" id="SSF50182">
    <property type="entry name" value="Sm-like ribonucleoproteins"/>
    <property type="match status" value="1"/>
</dbReference>
<sequence>MHGAAPKRKRLTPKPRHPPREETTLVCLIKSLVDSKVVVELRNDILLRGRLDDVDDFLNMSLSNVTFQTVEGHKATYQSMYLKGRNLRFVHLPKTLDPAAAVDSYRRKVVASKLAALQERARALGEGKREGKGQDADMGMEQLHQNWSGPRFTIRKLPAGCNRGPFMTSSVLALAMSSTFL</sequence>
<dbReference type="InterPro" id="IPR010920">
    <property type="entry name" value="LSM_dom_sf"/>
</dbReference>
<evidence type="ECO:0000313" key="4">
    <source>
        <dbReference type="Proteomes" id="UP000236333"/>
    </source>
</evidence>
<dbReference type="OrthoDB" id="10256176at2759"/>
<dbReference type="PANTHER" id="PTHR21196:SF1">
    <property type="entry name" value="U7 SNRNA-ASSOCIATED SM-LIKE PROTEIN LSM10"/>
    <property type="match status" value="1"/>
</dbReference>
<feature type="compositionally biased region" description="Basic residues" evidence="1">
    <location>
        <begin position="1"/>
        <end position="17"/>
    </location>
</feature>
<feature type="non-terminal residue" evidence="3">
    <location>
        <position position="181"/>
    </location>
</feature>
<accession>A0A2J8A4P6</accession>
<dbReference type="GO" id="GO:0071209">
    <property type="term" value="F:U7 snRNA binding"/>
    <property type="evidence" value="ECO:0007669"/>
    <property type="project" value="TreeGrafter"/>
</dbReference>
<comment type="caution">
    <text evidence="3">The sequence shown here is derived from an EMBL/GenBank/DDBJ whole genome shotgun (WGS) entry which is preliminary data.</text>
</comment>
<dbReference type="SMART" id="SM00651">
    <property type="entry name" value="Sm"/>
    <property type="match status" value="1"/>
</dbReference>
<dbReference type="InterPro" id="IPR052840">
    <property type="entry name" value="U7_snRNA_Sm-like"/>
</dbReference>
<dbReference type="CDD" id="cd01733">
    <property type="entry name" value="LSm10"/>
    <property type="match status" value="1"/>
</dbReference>
<dbReference type="GO" id="GO:0071208">
    <property type="term" value="F:histone pre-mRNA DCP binding"/>
    <property type="evidence" value="ECO:0007669"/>
    <property type="project" value="TreeGrafter"/>
</dbReference>
<evidence type="ECO:0000256" key="1">
    <source>
        <dbReference type="SAM" id="MobiDB-lite"/>
    </source>
</evidence>
<dbReference type="InterPro" id="IPR047575">
    <property type="entry name" value="Sm"/>
</dbReference>
<dbReference type="GO" id="GO:0016604">
    <property type="term" value="C:nuclear body"/>
    <property type="evidence" value="ECO:0007669"/>
    <property type="project" value="TreeGrafter"/>
</dbReference>
<evidence type="ECO:0000259" key="2">
    <source>
        <dbReference type="PROSITE" id="PS52002"/>
    </source>
</evidence>
<dbReference type="EMBL" id="PGGS01000177">
    <property type="protein sequence ID" value="PNH07487.1"/>
    <property type="molecule type" value="Genomic_DNA"/>
</dbReference>
<dbReference type="InterPro" id="IPR001163">
    <property type="entry name" value="Sm_dom_euk/arc"/>
</dbReference>
<dbReference type="Pfam" id="PF01423">
    <property type="entry name" value="LSM"/>
    <property type="match status" value="1"/>
</dbReference>
<reference evidence="3 4" key="1">
    <citation type="journal article" date="2017" name="Mol. Biol. Evol.">
        <title>The 4-celled Tetrabaena socialis nuclear genome reveals the essential components for genetic control of cell number at the origin of multicellularity in the volvocine lineage.</title>
        <authorList>
            <person name="Featherston J."/>
            <person name="Arakaki Y."/>
            <person name="Hanschen E.R."/>
            <person name="Ferris P.J."/>
            <person name="Michod R.E."/>
            <person name="Olson B.J.S.C."/>
            <person name="Nozaki H."/>
            <person name="Durand P.M."/>
        </authorList>
    </citation>
    <scope>NUCLEOTIDE SEQUENCE [LARGE SCALE GENOMIC DNA]</scope>
    <source>
        <strain evidence="3 4">NIES-571</strain>
    </source>
</reference>
<proteinExistence type="predicted"/>
<protein>
    <submittedName>
        <fullName evidence="3">U7 snRNA-associated Sm-like protein LSm10</fullName>
    </submittedName>
</protein>